<evidence type="ECO:0000256" key="7">
    <source>
        <dbReference type="ARBA" id="ARBA00022741"/>
    </source>
</evidence>
<dbReference type="CDD" id="cd02888">
    <property type="entry name" value="RNR_II_dimer"/>
    <property type="match status" value="1"/>
</dbReference>
<dbReference type="eggNOG" id="COG0209">
    <property type="taxonomic scope" value="Bacteria"/>
</dbReference>
<dbReference type="Pfam" id="PF02867">
    <property type="entry name" value="Ribonuc_red_lgC"/>
    <property type="match status" value="2"/>
</dbReference>
<keyword evidence="9" id="KW-1015">Disulfide bond</keyword>
<comment type="cofactor">
    <cofactor evidence="1 13">
        <name>adenosylcob(III)alamin</name>
        <dbReference type="ChEBI" id="CHEBI:18408"/>
    </cofactor>
</comment>
<dbReference type="OrthoDB" id="9762933at2"/>
<dbReference type="AlphaFoldDB" id="E0TBE2"/>
<keyword evidence="6 13" id="KW-0237">DNA synthesis</keyword>
<keyword evidence="8 13" id="KW-0560">Oxidoreductase</keyword>
<dbReference type="PRINTS" id="PR01183">
    <property type="entry name" value="RIBORDTASEM1"/>
</dbReference>
<dbReference type="RefSeq" id="WP_013300713.1">
    <property type="nucleotide sequence ID" value="NC_014414.1"/>
</dbReference>
<accession>E0TBE2</accession>
<evidence type="ECO:0000259" key="16">
    <source>
        <dbReference type="Pfam" id="PF08471"/>
    </source>
</evidence>
<dbReference type="Gene3D" id="3.20.70.20">
    <property type="match status" value="3"/>
</dbReference>
<evidence type="ECO:0000256" key="4">
    <source>
        <dbReference type="ARBA" id="ARBA00014409"/>
    </source>
</evidence>
<evidence type="ECO:0000256" key="1">
    <source>
        <dbReference type="ARBA" id="ARBA00001922"/>
    </source>
</evidence>
<name>E0TBE2_PARBH</name>
<dbReference type="InterPro" id="IPR013678">
    <property type="entry name" value="RNR_2_N"/>
</dbReference>
<feature type="domain" description="TSCPD" evidence="17">
    <location>
        <begin position="948"/>
        <end position="1052"/>
    </location>
</feature>
<dbReference type="InterPro" id="IPR013344">
    <property type="entry name" value="RNR_NrdJ/NrdZ"/>
</dbReference>
<dbReference type="EMBL" id="CP002156">
    <property type="protein sequence ID" value="ADM09739.1"/>
    <property type="molecule type" value="Genomic_DNA"/>
</dbReference>
<keyword evidence="5 13" id="KW-0846">Cobalamin</keyword>
<dbReference type="GO" id="GO:0071897">
    <property type="term" value="P:DNA biosynthetic process"/>
    <property type="evidence" value="ECO:0007669"/>
    <property type="project" value="UniProtKB-KW"/>
</dbReference>
<keyword evidence="19" id="KW-1185">Reference proteome</keyword>
<dbReference type="EC" id="1.17.4.1" evidence="3 13"/>
<organism evidence="18 19">
    <name type="scientific">Parvularcula bermudensis (strain ATCC BAA-594 / HTCC2503 / KCTC 12087)</name>
    <dbReference type="NCBI Taxonomy" id="314260"/>
    <lineage>
        <taxon>Bacteria</taxon>
        <taxon>Pseudomonadati</taxon>
        <taxon>Pseudomonadota</taxon>
        <taxon>Alphaproteobacteria</taxon>
        <taxon>Parvularculales</taxon>
        <taxon>Parvularculaceae</taxon>
        <taxon>Parvularcula</taxon>
    </lineage>
</organism>
<evidence type="ECO:0000313" key="19">
    <source>
        <dbReference type="Proteomes" id="UP000001302"/>
    </source>
</evidence>
<evidence type="ECO:0000256" key="10">
    <source>
        <dbReference type="ARBA" id="ARBA00023285"/>
    </source>
</evidence>
<dbReference type="GO" id="GO:0000166">
    <property type="term" value="F:nucleotide binding"/>
    <property type="evidence" value="ECO:0007669"/>
    <property type="project" value="UniProtKB-KW"/>
</dbReference>
<dbReference type="PANTHER" id="PTHR43371:SF1">
    <property type="entry name" value="RIBONUCLEOSIDE-DIPHOSPHATE REDUCTASE"/>
    <property type="match status" value="1"/>
</dbReference>
<evidence type="ECO:0000259" key="15">
    <source>
        <dbReference type="Pfam" id="PF02867"/>
    </source>
</evidence>
<evidence type="ECO:0000256" key="14">
    <source>
        <dbReference type="SAM" id="MobiDB-lite"/>
    </source>
</evidence>
<dbReference type="SUPFAM" id="SSF75625">
    <property type="entry name" value="YebC-like"/>
    <property type="match status" value="1"/>
</dbReference>
<feature type="domain" description="Ribonucleotide reductase class II vitamin B12-dependent N-terminal" evidence="16">
    <location>
        <begin position="33"/>
        <end position="131"/>
    </location>
</feature>
<comment type="similarity">
    <text evidence="2 13">Belongs to the ribonucleoside diphosphate reductase class-2 family.</text>
</comment>
<reference evidence="19" key="1">
    <citation type="submission" date="2010-08" db="EMBL/GenBank/DDBJ databases">
        <title>Genome sequence of Parvularcula bermudensis HTCC2503.</title>
        <authorList>
            <person name="Kang D.-M."/>
            <person name="Oh H.-M."/>
            <person name="Cho J.-C."/>
        </authorList>
    </citation>
    <scope>NUCLEOTIDE SEQUENCE [LARGE SCALE GENOMIC DNA]</scope>
    <source>
        <strain evidence="19">ATCC BAA-594 / HTCC2503 / KCTC 12087</strain>
    </source>
</reference>
<dbReference type="Proteomes" id="UP000001302">
    <property type="component" value="Chromosome"/>
</dbReference>
<dbReference type="Pfam" id="PF08471">
    <property type="entry name" value="Ribonuc_red_2_N"/>
    <property type="match status" value="1"/>
</dbReference>
<evidence type="ECO:0000256" key="9">
    <source>
        <dbReference type="ARBA" id="ARBA00023157"/>
    </source>
</evidence>
<evidence type="ECO:0000256" key="2">
    <source>
        <dbReference type="ARBA" id="ARBA00007405"/>
    </source>
</evidence>
<evidence type="ECO:0000313" key="18">
    <source>
        <dbReference type="EMBL" id="ADM09739.1"/>
    </source>
</evidence>
<dbReference type="InterPro" id="IPR050862">
    <property type="entry name" value="RdRp_reductase_class-2"/>
</dbReference>
<evidence type="ECO:0000256" key="12">
    <source>
        <dbReference type="ARBA" id="ARBA00047754"/>
    </source>
</evidence>
<dbReference type="NCBIfam" id="TIGR02504">
    <property type="entry name" value="NrdJ_Z"/>
    <property type="match status" value="1"/>
</dbReference>
<dbReference type="GO" id="GO:0031419">
    <property type="term" value="F:cobalamin binding"/>
    <property type="evidence" value="ECO:0007669"/>
    <property type="project" value="UniProtKB-KW"/>
</dbReference>
<dbReference type="GO" id="GO:0004748">
    <property type="term" value="F:ribonucleoside-diphosphate reductase activity, thioredoxin disulfide as acceptor"/>
    <property type="evidence" value="ECO:0007669"/>
    <property type="project" value="UniProtKB-EC"/>
</dbReference>
<sequence length="1196" mass="130357">MKITRRFSEIGTPYRDVSFVPRESRLGDRALLITAPDNWSQMAVDILAQKYLRRDNVPSATIRCKAGDEPSELTPRQAAPGSGVGHESDAEAVFDRLAGAWAFHGWQQGIFDDADDAIAFRDELCAMMATQRAAPNSPQWFNTGLHWAYGIAADGSGHFRYDPSVEKIVEVDNVYAYPQPHACFIQSVSDSLVGENGIFDLWSREARLFKYGSGSGSNFSAIRGEDEPLAGGGKSSGLISFLKVGDTAAGAIKSGGITRRAAKMVVLDIDHPDIENFIDWKVKEEQKVAALVTGSLVTKRHVEAMFAAIKRGDEDDRLDPTRNEILRRVMKAARRDGVPDGIIGRALSLAASGRTEMPLDVYTVGWDDEAYRTVSGQNANNSIRLTGEFLVAVDDDQQWPLTRRTDGGVHKSVSARALWEKIGEAAWASADPGLQFHDTINDWHTCPMDGDIEASNPCSEYMFLNDTACNLASINLLAFLQEDGELDLDGLIHTIRLWTIVLEISVGMASYPDARIAQRSYDYRTLGLGFANLGGLLMSAALPYDSDRGRAAAGALSALMTAIAYKTSADLAARLGPFPRFDANKEAVLRVMRNHRAALTGDDFDDLSVTPPRFDEGAVPFAGLVAAASSAWDEAISKAERSGVRNAQVTAIAPTGTIGLVMDCDTTGIEPDFALVKFKQLAGGGTVRLINQSVPRALARLGYTDQQIREIKAFAVGHGSLDHAPGVSFDDLRREGFSDREIDKLRAALPQAFDISFAFTKDVLGEAFLRGTLHLNDAQLDQSGYALLRELGFSDEDIHRANLFCCGTMTVEGAPHLQPEHYAIFDCATQCGRTGTRSLSVAAHIDMMAACQPFISGGISKTVNLPHRATVEDCVKTYRAAYHRGLKSISLYRDGSKLSQPLTGVLLANDDLGEDDLLNQPAGEKARVFAERVVERIVERAPGRRRLPDRRKGYIQKAIVGGHKVYLHTGEFEDGELGEIFVDMHKEGAAFRSLMNNFAIAISLGLQYGVPLEEFVDAYLFTRFEPAGPVQGNDRIKNATSILDYIFRELAISYLGRNDLGHVPDNGSAFDVGRGVDAEGVQQEAQRLISKGFSRSSTMDNLVVLRGGEFDRLRRERTEVEGDGAINDDEPVRPTETAAQDPAEHKGRLADPSNARQVAKMKGYEGDACGECGQFTLVRTGTCLRCDSCGYSSGCS</sequence>
<dbReference type="InterPro" id="IPR029072">
    <property type="entry name" value="YebC-like"/>
</dbReference>
<gene>
    <name evidence="18" type="ordered locus">PB2503_08419</name>
</gene>
<dbReference type="GO" id="GO:0050897">
    <property type="term" value="F:cobalt ion binding"/>
    <property type="evidence" value="ECO:0007669"/>
    <property type="project" value="InterPro"/>
</dbReference>
<proteinExistence type="inferred from homology"/>
<dbReference type="PANTHER" id="PTHR43371">
    <property type="entry name" value="VITAMIN B12-DEPENDENT RIBONUCLEOTIDE REDUCTASE"/>
    <property type="match status" value="1"/>
</dbReference>
<evidence type="ECO:0000256" key="11">
    <source>
        <dbReference type="ARBA" id="ARBA00025437"/>
    </source>
</evidence>
<protein>
    <recommendedName>
        <fullName evidence="4 13">Vitamin B12-dependent ribonucleotide reductase</fullName>
        <ecNumber evidence="3 13">1.17.4.1</ecNumber>
    </recommendedName>
</protein>
<dbReference type="InterPro" id="IPR000788">
    <property type="entry name" value="RNR_lg_C"/>
</dbReference>
<dbReference type="InterPro" id="IPR024434">
    <property type="entry name" value="TSCPD_dom"/>
</dbReference>
<dbReference type="STRING" id="314260.PB2503_08419"/>
<evidence type="ECO:0000256" key="8">
    <source>
        <dbReference type="ARBA" id="ARBA00023002"/>
    </source>
</evidence>
<feature type="region of interest" description="Disordered" evidence="14">
    <location>
        <begin position="1117"/>
        <end position="1154"/>
    </location>
</feature>
<dbReference type="Pfam" id="PF12637">
    <property type="entry name" value="TSCPD"/>
    <property type="match status" value="1"/>
</dbReference>
<dbReference type="KEGG" id="pbr:PB2503_08419"/>
<keyword evidence="7 13" id="KW-0547">Nucleotide-binding</keyword>
<evidence type="ECO:0000256" key="6">
    <source>
        <dbReference type="ARBA" id="ARBA00022634"/>
    </source>
</evidence>
<evidence type="ECO:0000259" key="17">
    <source>
        <dbReference type="Pfam" id="PF12637"/>
    </source>
</evidence>
<reference evidence="18 19" key="2">
    <citation type="journal article" date="2011" name="J. Bacteriol.">
        <title>Complete genome sequence of strain HTCC2503T of Parvularcula bermudensis, the type species of the order "Parvularculales" in the class Alphaproteobacteria.</title>
        <authorList>
            <person name="Oh H.M."/>
            <person name="Kang I."/>
            <person name="Vergin K.L."/>
            <person name="Kang D."/>
            <person name="Rhee K.H."/>
            <person name="Giovannoni S.J."/>
            <person name="Cho J.C."/>
        </authorList>
    </citation>
    <scope>NUCLEOTIDE SEQUENCE [LARGE SCALE GENOMIC DNA]</scope>
    <source>
        <strain evidence="19">ATCC BAA-594 / HTCC2503 / KCTC 12087</strain>
    </source>
</reference>
<evidence type="ECO:0000256" key="5">
    <source>
        <dbReference type="ARBA" id="ARBA00022628"/>
    </source>
</evidence>
<dbReference type="SUPFAM" id="SSF51998">
    <property type="entry name" value="PFL-like glycyl radical enzymes"/>
    <property type="match status" value="1"/>
</dbReference>
<dbReference type="HOGENOM" id="CLU_000404_0_1_5"/>
<evidence type="ECO:0000256" key="13">
    <source>
        <dbReference type="RuleBase" id="RU364064"/>
    </source>
</evidence>
<feature type="region of interest" description="Disordered" evidence="14">
    <location>
        <begin position="65"/>
        <end position="87"/>
    </location>
</feature>
<comment type="catalytic activity">
    <reaction evidence="12 13">
        <text>a 2'-deoxyribonucleoside 5'-diphosphate + [thioredoxin]-disulfide + H2O = a ribonucleoside 5'-diphosphate + [thioredoxin]-dithiol</text>
        <dbReference type="Rhea" id="RHEA:23252"/>
        <dbReference type="Rhea" id="RHEA-COMP:10698"/>
        <dbReference type="Rhea" id="RHEA-COMP:10700"/>
        <dbReference type="ChEBI" id="CHEBI:15377"/>
        <dbReference type="ChEBI" id="CHEBI:29950"/>
        <dbReference type="ChEBI" id="CHEBI:50058"/>
        <dbReference type="ChEBI" id="CHEBI:57930"/>
        <dbReference type="ChEBI" id="CHEBI:73316"/>
        <dbReference type="EC" id="1.17.4.1"/>
    </reaction>
</comment>
<feature type="domain" description="Ribonucleotide reductase large subunit C-terminal" evidence="15">
    <location>
        <begin position="182"/>
        <end position="726"/>
    </location>
</feature>
<keyword evidence="10 13" id="KW-0170">Cobalt</keyword>
<feature type="domain" description="Ribonucleotide reductase large subunit C-terminal" evidence="15">
    <location>
        <begin position="781"/>
        <end position="892"/>
    </location>
</feature>
<evidence type="ECO:0000256" key="3">
    <source>
        <dbReference type="ARBA" id="ARBA00012274"/>
    </source>
</evidence>
<comment type="function">
    <text evidence="11 13">Catalyzes the reduction of ribonucleotides to deoxyribonucleotides. May function to provide a pool of deoxyribonucleotide precursors for DNA repair during oxygen limitation and/or for immediate growth after restoration of oxygen.</text>
</comment>